<feature type="non-terminal residue" evidence="1">
    <location>
        <position position="1"/>
    </location>
</feature>
<evidence type="ECO:0000313" key="1">
    <source>
        <dbReference type="EMBL" id="CAE8652217.1"/>
    </source>
</evidence>
<accession>A0A813ILX7</accession>
<feature type="non-terminal residue" evidence="1">
    <location>
        <position position="281"/>
    </location>
</feature>
<reference evidence="1" key="1">
    <citation type="submission" date="2021-02" db="EMBL/GenBank/DDBJ databases">
        <authorList>
            <person name="Dougan E. K."/>
            <person name="Rhodes N."/>
            <person name="Thang M."/>
            <person name="Chan C."/>
        </authorList>
    </citation>
    <scope>NUCLEOTIDE SEQUENCE</scope>
</reference>
<dbReference type="AlphaFoldDB" id="A0A813ILX7"/>
<comment type="caution">
    <text evidence="1">The sequence shown here is derived from an EMBL/GenBank/DDBJ whole genome shotgun (WGS) entry which is preliminary data.</text>
</comment>
<name>A0A813ILX7_POLGL</name>
<protein>
    <submittedName>
        <fullName evidence="1">Uncharacterized protein</fullName>
    </submittedName>
</protein>
<evidence type="ECO:0000313" key="2">
    <source>
        <dbReference type="Proteomes" id="UP000626109"/>
    </source>
</evidence>
<sequence>EGGSSSSTARAFSTASLRKESSWREQVDAFCAWCERQALSPVTVFDAPRAAALDGTFDWLLLLFAPKGLTQDQDQHGSNETGQFAAAFSWEKKRLQRFAAAACAHDRRYHEVLPVIVPWGGEDISSFRGSFGLGLQDPVVPLAQNAAAGSDGLDGAGRSSLGRSSCFGLDGEDVAQQREDMEVLADPSSTRRRRGAFFATALFNTRTRRKYPVPDGAGWCPGDELALCHFTDAVLDGKVPPHIRSTSRVPVVSSAPPGALELIGSTLSVELLGLVAQGQAE</sequence>
<dbReference type="EMBL" id="CAJNNW010010549">
    <property type="protein sequence ID" value="CAE8652217.1"/>
    <property type="molecule type" value="Genomic_DNA"/>
</dbReference>
<gene>
    <name evidence="1" type="ORF">PGLA2088_LOCUS9537</name>
</gene>
<dbReference type="Proteomes" id="UP000626109">
    <property type="component" value="Unassembled WGS sequence"/>
</dbReference>
<proteinExistence type="predicted"/>
<organism evidence="1 2">
    <name type="scientific">Polarella glacialis</name>
    <name type="common">Dinoflagellate</name>
    <dbReference type="NCBI Taxonomy" id="89957"/>
    <lineage>
        <taxon>Eukaryota</taxon>
        <taxon>Sar</taxon>
        <taxon>Alveolata</taxon>
        <taxon>Dinophyceae</taxon>
        <taxon>Suessiales</taxon>
        <taxon>Suessiaceae</taxon>
        <taxon>Polarella</taxon>
    </lineage>
</organism>